<dbReference type="Gene3D" id="2.130.10.10">
    <property type="entry name" value="YVTN repeat-like/Quinoprotein amine dehydrogenase"/>
    <property type="match status" value="3"/>
</dbReference>
<dbReference type="Pfam" id="PF00400">
    <property type="entry name" value="WD40"/>
    <property type="match status" value="3"/>
</dbReference>
<dbReference type="SUPFAM" id="SSF50978">
    <property type="entry name" value="WD40 repeat-like"/>
    <property type="match status" value="1"/>
</dbReference>
<dbReference type="PANTHER" id="PTHR44675">
    <property type="entry name" value="PAK1 INTERACTING PROTEIN 1"/>
    <property type="match status" value="1"/>
</dbReference>
<keyword evidence="4" id="KW-1185">Reference proteome</keyword>
<keyword evidence="1" id="KW-0853">WD repeat</keyword>
<dbReference type="SMART" id="SM00320">
    <property type="entry name" value="WD40"/>
    <property type="match status" value="5"/>
</dbReference>
<evidence type="ECO:0000313" key="3">
    <source>
        <dbReference type="EMBL" id="KAK9755571.1"/>
    </source>
</evidence>
<evidence type="ECO:0000256" key="1">
    <source>
        <dbReference type="PROSITE-ProRule" id="PRU00221"/>
    </source>
</evidence>
<dbReference type="InterPro" id="IPR036322">
    <property type="entry name" value="WD40_repeat_dom_sf"/>
</dbReference>
<evidence type="ECO:0000256" key="2">
    <source>
        <dbReference type="SAM" id="Phobius"/>
    </source>
</evidence>
<accession>A0AAW1N8J7</accession>
<keyword evidence="2" id="KW-0812">Transmembrane</keyword>
<dbReference type="AlphaFoldDB" id="A0AAW1N8J7"/>
<dbReference type="InterPro" id="IPR001680">
    <property type="entry name" value="WD40_rpt"/>
</dbReference>
<gene>
    <name evidence="3" type="ORF">RND81_01G035400</name>
</gene>
<dbReference type="Proteomes" id="UP001443914">
    <property type="component" value="Unassembled WGS sequence"/>
</dbReference>
<keyword evidence="2" id="KW-0472">Membrane</keyword>
<protein>
    <submittedName>
        <fullName evidence="3">Uncharacterized protein</fullName>
    </submittedName>
</protein>
<organism evidence="3 4">
    <name type="scientific">Saponaria officinalis</name>
    <name type="common">Common soapwort</name>
    <name type="synonym">Lychnis saponaria</name>
    <dbReference type="NCBI Taxonomy" id="3572"/>
    <lineage>
        <taxon>Eukaryota</taxon>
        <taxon>Viridiplantae</taxon>
        <taxon>Streptophyta</taxon>
        <taxon>Embryophyta</taxon>
        <taxon>Tracheophyta</taxon>
        <taxon>Spermatophyta</taxon>
        <taxon>Magnoliopsida</taxon>
        <taxon>eudicotyledons</taxon>
        <taxon>Gunneridae</taxon>
        <taxon>Pentapetalae</taxon>
        <taxon>Caryophyllales</taxon>
        <taxon>Caryophyllaceae</taxon>
        <taxon>Caryophylleae</taxon>
        <taxon>Saponaria</taxon>
    </lineage>
</organism>
<dbReference type="InterPro" id="IPR051959">
    <property type="entry name" value="PAK1-Kinase_Regulator"/>
</dbReference>
<sequence length="358" mass="38778">MSLLAGSYERFIWGYKLKHLKTATTTTAETLNLTLAPQFSYAAHLSPIKSITVSGTVAASSAGDDTVKLYDLTTSTELGSVLLHSSSATSLSLFGASFFPTNLIAGATTGDVHIFDIDPFVLLKTVKVHKKSVNDVAVHPSGRVALTVARDLRLSMVNLVRGKRSYYSRLENEVDVVKYFGEGGDKFFMCSGDNVCVHNSEDARLIAEFENSKRILCAAPAHNGLIFTGGEDRGITAWDSAAGKVAYQIEDAHKTRVKGIVVLSRDGNSSSAESPFLVGSASSDGVIRVWDVRATSKGKSVPLSEADTKSRLTCLAGTSIKCECFIYLFPGLYVIRLFVFYHLFFFGSMASTPPRLRK</sequence>
<keyword evidence="2" id="KW-1133">Transmembrane helix</keyword>
<dbReference type="PROSITE" id="PS50082">
    <property type="entry name" value="WD_REPEATS_2"/>
    <property type="match status" value="1"/>
</dbReference>
<feature type="transmembrane region" description="Helical" evidence="2">
    <location>
        <begin position="325"/>
        <end position="348"/>
    </location>
</feature>
<dbReference type="EMBL" id="JBDFQZ010000001">
    <property type="protein sequence ID" value="KAK9755571.1"/>
    <property type="molecule type" value="Genomic_DNA"/>
</dbReference>
<dbReference type="InterPro" id="IPR015943">
    <property type="entry name" value="WD40/YVTN_repeat-like_dom_sf"/>
</dbReference>
<dbReference type="PANTHER" id="PTHR44675:SF1">
    <property type="entry name" value="P21-ACTIVATED PROTEIN KINASE-INTERACTING PROTEIN 1"/>
    <property type="match status" value="1"/>
</dbReference>
<reference evidence="3" key="1">
    <citation type="submission" date="2024-03" db="EMBL/GenBank/DDBJ databases">
        <title>WGS assembly of Saponaria officinalis var. Norfolk2.</title>
        <authorList>
            <person name="Jenkins J."/>
            <person name="Shu S."/>
            <person name="Grimwood J."/>
            <person name="Barry K."/>
            <person name="Goodstein D."/>
            <person name="Schmutz J."/>
            <person name="Leebens-Mack J."/>
            <person name="Osbourn A."/>
        </authorList>
    </citation>
    <scope>NUCLEOTIDE SEQUENCE [LARGE SCALE GENOMIC DNA]</scope>
    <source>
        <strain evidence="3">JIC</strain>
    </source>
</reference>
<evidence type="ECO:0000313" key="4">
    <source>
        <dbReference type="Proteomes" id="UP001443914"/>
    </source>
</evidence>
<comment type="caution">
    <text evidence="3">The sequence shown here is derived from an EMBL/GenBank/DDBJ whole genome shotgun (WGS) entry which is preliminary data.</text>
</comment>
<proteinExistence type="predicted"/>
<feature type="repeat" description="WD" evidence="1">
    <location>
        <begin position="280"/>
        <end position="300"/>
    </location>
</feature>
<name>A0AAW1N8J7_SAPOF</name>